<evidence type="ECO:0000313" key="2">
    <source>
        <dbReference type="EMBL" id="KAJ3652427.1"/>
    </source>
</evidence>
<dbReference type="PROSITE" id="PS52004">
    <property type="entry name" value="KS3_2"/>
    <property type="match status" value="1"/>
</dbReference>
<sequence>MMNLNEIQEKELFNANLQYGRWLSSTSAGEEVVISGMSGRFPGSDNVYEFRDNLFNKTELVTENETRYKNNNPDLPKRSAHIADNCNPELKVLMETVIETIMDAGVNPVELEGSKTGVSIGFSYADVENIALVEMTKWQQFSITGFLKCMLPHRLSYYLKLKAPSFTVDTGCSSSGNALHLAFKSIRCGQCETAIAASCHLTIHPGTTVQFFRYDSKFLQDYIFYHHNTFSAWELLLNVENSFS</sequence>
<dbReference type="PANTHER" id="PTHR43775">
    <property type="entry name" value="FATTY ACID SYNTHASE"/>
    <property type="match status" value="1"/>
</dbReference>
<dbReference type="Pfam" id="PF00109">
    <property type="entry name" value="ketoacyl-synt"/>
    <property type="match status" value="1"/>
</dbReference>
<dbReference type="Proteomes" id="UP001168821">
    <property type="component" value="Unassembled WGS sequence"/>
</dbReference>
<comment type="caution">
    <text evidence="2">The sequence shown here is derived from an EMBL/GenBank/DDBJ whole genome shotgun (WGS) entry which is preliminary data.</text>
</comment>
<reference evidence="2" key="1">
    <citation type="journal article" date="2023" name="G3 (Bethesda)">
        <title>Whole genome assemblies of Zophobas morio and Tenebrio molitor.</title>
        <authorList>
            <person name="Kaur S."/>
            <person name="Stinson S.A."/>
            <person name="diCenzo G.C."/>
        </authorList>
    </citation>
    <scope>NUCLEOTIDE SEQUENCE</scope>
    <source>
        <strain evidence="2">QUZm001</strain>
    </source>
</reference>
<dbReference type="InterPro" id="IPR020841">
    <property type="entry name" value="PKS_Beta-ketoAc_synthase_dom"/>
</dbReference>
<feature type="domain" description="Ketosynthase family 3 (KS3)" evidence="1">
    <location>
        <begin position="29"/>
        <end position="244"/>
    </location>
</feature>
<dbReference type="PANTHER" id="PTHR43775:SF23">
    <property type="entry name" value="FATTY ACID SYNTHASE 3"/>
    <property type="match status" value="1"/>
</dbReference>
<dbReference type="GO" id="GO:0004312">
    <property type="term" value="F:fatty acid synthase activity"/>
    <property type="evidence" value="ECO:0007669"/>
    <property type="project" value="TreeGrafter"/>
</dbReference>
<accession>A0AA38IAG0</accession>
<dbReference type="InterPro" id="IPR016039">
    <property type="entry name" value="Thiolase-like"/>
</dbReference>
<name>A0AA38IAG0_9CUCU</name>
<dbReference type="AlphaFoldDB" id="A0AA38IAG0"/>
<dbReference type="EMBL" id="JALNTZ010000005">
    <property type="protein sequence ID" value="KAJ3652427.1"/>
    <property type="molecule type" value="Genomic_DNA"/>
</dbReference>
<dbReference type="InterPro" id="IPR050091">
    <property type="entry name" value="PKS_NRPS_Biosynth_Enz"/>
</dbReference>
<dbReference type="GO" id="GO:0006633">
    <property type="term" value="P:fatty acid biosynthetic process"/>
    <property type="evidence" value="ECO:0007669"/>
    <property type="project" value="TreeGrafter"/>
</dbReference>
<dbReference type="Gene3D" id="3.40.47.10">
    <property type="match status" value="1"/>
</dbReference>
<keyword evidence="3" id="KW-1185">Reference proteome</keyword>
<organism evidence="2 3">
    <name type="scientific">Zophobas morio</name>
    <dbReference type="NCBI Taxonomy" id="2755281"/>
    <lineage>
        <taxon>Eukaryota</taxon>
        <taxon>Metazoa</taxon>
        <taxon>Ecdysozoa</taxon>
        <taxon>Arthropoda</taxon>
        <taxon>Hexapoda</taxon>
        <taxon>Insecta</taxon>
        <taxon>Pterygota</taxon>
        <taxon>Neoptera</taxon>
        <taxon>Endopterygota</taxon>
        <taxon>Coleoptera</taxon>
        <taxon>Polyphaga</taxon>
        <taxon>Cucujiformia</taxon>
        <taxon>Tenebrionidae</taxon>
        <taxon>Zophobas</taxon>
    </lineage>
</organism>
<evidence type="ECO:0000259" key="1">
    <source>
        <dbReference type="PROSITE" id="PS52004"/>
    </source>
</evidence>
<gene>
    <name evidence="2" type="ORF">Zmor_018392</name>
</gene>
<dbReference type="SUPFAM" id="SSF53901">
    <property type="entry name" value="Thiolase-like"/>
    <property type="match status" value="1"/>
</dbReference>
<evidence type="ECO:0000313" key="3">
    <source>
        <dbReference type="Proteomes" id="UP001168821"/>
    </source>
</evidence>
<proteinExistence type="predicted"/>
<dbReference type="SMART" id="SM00825">
    <property type="entry name" value="PKS_KS"/>
    <property type="match status" value="1"/>
</dbReference>
<dbReference type="InterPro" id="IPR014030">
    <property type="entry name" value="Ketoacyl_synth_N"/>
</dbReference>
<protein>
    <recommendedName>
        <fullName evidence="1">Ketosynthase family 3 (KS3) domain-containing protein</fullName>
    </recommendedName>
</protein>